<comment type="caution">
    <text evidence="3">The sequence shown here is derived from an EMBL/GenBank/DDBJ whole genome shotgun (WGS) entry which is preliminary data.</text>
</comment>
<name>A0A6A4SJB4_SCOMX</name>
<keyword evidence="2" id="KW-0472">Membrane</keyword>
<protein>
    <submittedName>
        <fullName evidence="3">Uncharacterized protein</fullName>
    </submittedName>
</protein>
<dbReference type="PANTHER" id="PTHR38706">
    <property type="entry name" value="SI:CH211-198C19.1-RELATED"/>
    <property type="match status" value="1"/>
</dbReference>
<gene>
    <name evidence="3" type="ORF">F2P81_014909</name>
</gene>
<feature type="transmembrane region" description="Helical" evidence="2">
    <location>
        <begin position="370"/>
        <end position="388"/>
    </location>
</feature>
<dbReference type="EMBL" id="VEVO01000013">
    <property type="protein sequence ID" value="KAF0032619.1"/>
    <property type="molecule type" value="Genomic_DNA"/>
</dbReference>
<accession>A0A6A4SJB4</accession>
<dbReference type="PANTHER" id="PTHR38706:SF2">
    <property type="match status" value="1"/>
</dbReference>
<evidence type="ECO:0000313" key="4">
    <source>
        <dbReference type="Proteomes" id="UP000438429"/>
    </source>
</evidence>
<keyword evidence="2" id="KW-1133">Transmembrane helix</keyword>
<evidence type="ECO:0000256" key="2">
    <source>
        <dbReference type="SAM" id="Phobius"/>
    </source>
</evidence>
<proteinExistence type="predicted"/>
<reference evidence="3 4" key="1">
    <citation type="submission" date="2019-06" db="EMBL/GenBank/DDBJ databases">
        <title>Draft genomes of female and male turbot (Scophthalmus maximus).</title>
        <authorList>
            <person name="Xu H."/>
            <person name="Xu X.-W."/>
            <person name="Shao C."/>
            <person name="Chen S."/>
        </authorList>
    </citation>
    <scope>NUCLEOTIDE SEQUENCE [LARGE SCALE GENOMIC DNA]</scope>
    <source>
        <strain evidence="3">Ysfricsl-2016a</strain>
        <tissue evidence="3">Blood</tissue>
    </source>
</reference>
<evidence type="ECO:0000256" key="1">
    <source>
        <dbReference type="SAM" id="MobiDB-lite"/>
    </source>
</evidence>
<dbReference type="Proteomes" id="UP000438429">
    <property type="component" value="Unassembled WGS sequence"/>
</dbReference>
<dbReference type="AlphaFoldDB" id="A0A6A4SJB4"/>
<feature type="region of interest" description="Disordered" evidence="1">
    <location>
        <begin position="1"/>
        <end position="25"/>
    </location>
</feature>
<sequence length="1096" mass="125595">MRNSGGAVCRLRVSPSANPHRPRHSGALRMATMSGRGTRLLCSMFPELTSVSFVQRLNSIHDLEKINFGQSVPKHSLLLLHWFSSIIEIDGDNVIQLPFDPNNGDYGSHHYGNFDRVLDPPLLGQKDYTVGNINTDASEELPDYVVNPRAEYVGGNRDRIIFRVSQQNGGWQWIHRVFITQHYGISPYATEYDPEHTYEITPNLLRQIREFSVVTSQQELSMLRNRFGSNANESQLRHIRNTWGGLAGLGLLMFIVIQEKHSSSQHNNTPQRAGKKNTQPAFVVNIPENRQNHMGADAQQNTKLQVVAQRNTQPNYLGNLPENRHNHMEAVVQQNKLQVVAQRNTQPNYLGNLPEKRQNHANGDISDACAVAIVVLVVIVLSFFSYIIRKISIRMGRVSGRGTSCCVALFLALTSVSAVERLNSINDLKKIYLGQSVPKHSLLLLHWFASIIEIDRNNVIQLPFDPNNGDYGSHHYGNFDRLLDPPPHGQRYYTVGNLNTDASEELPDYVVNPRAEYVGGNRDRIIVRIQNGGWQRTDRVFITQHYGISPYATEYDPEHTYEITPNLLRQIREFSVVTSQQELSMLRNRFGSNANESQLWDIRNTMARISGRGTSCCVALFLALTSVSAVQRLNSINDLKKINFGQSVPKHSLLLLHWFANIVDIDNNNVIRLTFDPNNGDHGSHHYGNFERVLDPLPQGYQYFTVGNINLHASEDLPDYVVNPRPEYVGRNRDRIVFRVRQQNRGQQALQTDQVYITQHYGTSENQGTRYDPEHTYRVTINLLIQIREFSVIHNQESLWDLRNRFGSSADDYQLRHISNTWGNLAFLGLLLFIVIQEKHSTSRHNNRPQRAVKNSTQPDFVVNIPENRRNHVESNAWGNFANRLLDQGDEIQLGVTTGRNGKARIIWDDIPRYRLNNGVMVVLFKNDEDQEASRIYKSIGNRESGSWDTSVLLNDGLQARLHKVRRECCFWKVVGEEICRGPEFKNPRADKTVKIENYDATLQLFVKDGKACARLFVKKTFREWKSVFNNSWVGFYTSAAKATNQYGWWQWQWATNFRVNTDVENPSYDVYEYHSEKNNNQLITYQHDHQSLSPG</sequence>
<evidence type="ECO:0000313" key="3">
    <source>
        <dbReference type="EMBL" id="KAF0032619.1"/>
    </source>
</evidence>
<organism evidence="3 4">
    <name type="scientific">Scophthalmus maximus</name>
    <name type="common">Turbot</name>
    <name type="synonym">Psetta maxima</name>
    <dbReference type="NCBI Taxonomy" id="52904"/>
    <lineage>
        <taxon>Eukaryota</taxon>
        <taxon>Metazoa</taxon>
        <taxon>Chordata</taxon>
        <taxon>Craniata</taxon>
        <taxon>Vertebrata</taxon>
        <taxon>Euteleostomi</taxon>
        <taxon>Actinopterygii</taxon>
        <taxon>Neopterygii</taxon>
        <taxon>Teleostei</taxon>
        <taxon>Neoteleostei</taxon>
        <taxon>Acanthomorphata</taxon>
        <taxon>Carangaria</taxon>
        <taxon>Pleuronectiformes</taxon>
        <taxon>Pleuronectoidei</taxon>
        <taxon>Scophthalmidae</taxon>
        <taxon>Scophthalmus</taxon>
    </lineage>
</organism>
<keyword evidence="2" id="KW-0812">Transmembrane</keyword>